<evidence type="ECO:0008006" key="3">
    <source>
        <dbReference type="Google" id="ProtNLM"/>
    </source>
</evidence>
<protein>
    <recommendedName>
        <fullName evidence="3">Pilus assembly protein TadE</fullName>
    </recommendedName>
</protein>
<proteinExistence type="predicted"/>
<dbReference type="NCBIfam" id="NF041390">
    <property type="entry name" value="TadE_Rv3655c"/>
    <property type="match status" value="1"/>
</dbReference>
<accession>A0A841A6D4</accession>
<dbReference type="AlphaFoldDB" id="A0A841A6D4"/>
<dbReference type="EMBL" id="JACHLZ010000001">
    <property type="protein sequence ID" value="MBB5830416.1"/>
    <property type="molecule type" value="Genomic_DNA"/>
</dbReference>
<dbReference type="Proteomes" id="UP000588158">
    <property type="component" value="Unassembled WGS sequence"/>
</dbReference>
<gene>
    <name evidence="1" type="ORF">HNR70_000229</name>
</gene>
<evidence type="ECO:0000313" key="2">
    <source>
        <dbReference type="Proteomes" id="UP000588158"/>
    </source>
</evidence>
<sequence length="108" mass="10951">MLPVVVAMVVVLLLAGTGLGAQVRLEGAARGAARELARGEDPGAAADVARRIGGEGTAVSVSGDGQWVRVETSRTLRAPTGLLAGVSWTLTADAEARREPHLIEGGSP</sequence>
<comment type="caution">
    <text evidence="1">The sequence shown here is derived from an EMBL/GenBank/DDBJ whole genome shotgun (WGS) entry which is preliminary data.</text>
</comment>
<evidence type="ECO:0000313" key="1">
    <source>
        <dbReference type="EMBL" id="MBB5830416.1"/>
    </source>
</evidence>
<reference evidence="1 2" key="1">
    <citation type="submission" date="2020-08" db="EMBL/GenBank/DDBJ databases">
        <title>Sequencing the genomes of 1000 actinobacteria strains.</title>
        <authorList>
            <person name="Klenk H.-P."/>
        </authorList>
    </citation>
    <scope>NUCLEOTIDE SEQUENCE [LARGE SCALE GENOMIC DNA]</scope>
    <source>
        <strain evidence="1 2">DSM 28796</strain>
    </source>
</reference>
<name>A0A841A6D4_9MICO</name>
<organism evidence="1 2">
    <name type="scientific">Brachybacterium aquaticum</name>
    <dbReference type="NCBI Taxonomy" id="1432564"/>
    <lineage>
        <taxon>Bacteria</taxon>
        <taxon>Bacillati</taxon>
        <taxon>Actinomycetota</taxon>
        <taxon>Actinomycetes</taxon>
        <taxon>Micrococcales</taxon>
        <taxon>Dermabacteraceae</taxon>
        <taxon>Brachybacterium</taxon>
    </lineage>
</organism>
<dbReference type="InterPro" id="IPR049790">
    <property type="entry name" value="Rv3655c/TadE"/>
</dbReference>
<keyword evidence="2" id="KW-1185">Reference proteome</keyword>